<evidence type="ECO:0000313" key="3">
    <source>
        <dbReference type="EMBL" id="TMR06903.1"/>
    </source>
</evidence>
<dbReference type="Proteomes" id="UP000309174">
    <property type="component" value="Unassembled WGS sequence"/>
</dbReference>
<keyword evidence="2" id="KW-0378">Hydrolase</keyword>
<protein>
    <submittedName>
        <fullName evidence="2">Amidohydrolase</fullName>
    </submittedName>
</protein>
<dbReference type="PANTHER" id="PTHR22642">
    <property type="entry name" value="IMIDAZOLONEPROPIONASE"/>
    <property type="match status" value="1"/>
</dbReference>
<dbReference type="Gene3D" id="3.20.20.140">
    <property type="entry name" value="Metal-dependent hydrolases"/>
    <property type="match status" value="1"/>
</dbReference>
<sequence>GQDERLTPYEALEVYTAGSAAASGDQDDKGRITVGRLADFTVLGQDPLHAEPDELAQIPVLSTWVGGRQVWHAG</sequence>
<evidence type="ECO:0000313" key="2">
    <source>
        <dbReference type="EMBL" id="TMQ85707.1"/>
    </source>
</evidence>
<dbReference type="EMBL" id="VCKW01000458">
    <property type="protein sequence ID" value="TMQ85707.1"/>
    <property type="molecule type" value="Genomic_DNA"/>
</dbReference>
<dbReference type="PANTHER" id="PTHR22642:SF2">
    <property type="entry name" value="PROTEIN LONG AFTER FAR-RED 3"/>
    <property type="match status" value="1"/>
</dbReference>
<feature type="non-terminal residue" evidence="2">
    <location>
        <position position="1"/>
    </location>
</feature>
<organism evidence="2 4">
    <name type="scientific">Actinomadura soli</name>
    <dbReference type="NCBI Taxonomy" id="2508997"/>
    <lineage>
        <taxon>Bacteria</taxon>
        <taxon>Bacillati</taxon>
        <taxon>Actinomycetota</taxon>
        <taxon>Actinomycetes</taxon>
        <taxon>Streptosporangiales</taxon>
        <taxon>Thermomonosporaceae</taxon>
        <taxon>Actinomadura</taxon>
    </lineage>
</organism>
<dbReference type="OrthoDB" id="3173428at2"/>
<comment type="caution">
    <text evidence="2">The sequence shown here is derived from an EMBL/GenBank/DDBJ whole genome shotgun (WGS) entry which is preliminary data.</text>
</comment>
<dbReference type="EMBL" id="VCKW01000007">
    <property type="protein sequence ID" value="TMR06903.1"/>
    <property type="molecule type" value="Genomic_DNA"/>
</dbReference>
<reference evidence="2 4" key="1">
    <citation type="submission" date="2019-05" db="EMBL/GenBank/DDBJ databases">
        <title>Draft genome sequence of Actinomadura sp. 14C53.</title>
        <authorList>
            <person name="Saricaoglu S."/>
            <person name="Isik K."/>
        </authorList>
    </citation>
    <scope>NUCLEOTIDE SEQUENCE [LARGE SCALE GENOMIC DNA]</scope>
    <source>
        <strain evidence="2 4">14C53</strain>
    </source>
</reference>
<dbReference type="SUPFAM" id="SSF51338">
    <property type="entry name" value="Composite domain of metallo-dependent hydrolases"/>
    <property type="match status" value="1"/>
</dbReference>
<keyword evidence="4" id="KW-1185">Reference proteome</keyword>
<dbReference type="RefSeq" id="WP_138643394.1">
    <property type="nucleotide sequence ID" value="NZ_VCKW01000007.1"/>
</dbReference>
<name>A0A5C4IYY4_9ACTN</name>
<gene>
    <name evidence="3" type="ORF">ETD83_02460</name>
    <name evidence="2" type="ORF">ETD83_40545</name>
</gene>
<dbReference type="GO" id="GO:0016810">
    <property type="term" value="F:hydrolase activity, acting on carbon-nitrogen (but not peptide) bonds"/>
    <property type="evidence" value="ECO:0007669"/>
    <property type="project" value="InterPro"/>
</dbReference>
<feature type="domain" description="Amidohydrolase 3" evidence="1">
    <location>
        <begin position="2"/>
        <end position="70"/>
    </location>
</feature>
<dbReference type="InterPro" id="IPR013108">
    <property type="entry name" value="Amidohydro_3"/>
</dbReference>
<evidence type="ECO:0000259" key="1">
    <source>
        <dbReference type="Pfam" id="PF07969"/>
    </source>
</evidence>
<dbReference type="Gene3D" id="2.30.40.10">
    <property type="entry name" value="Urease, subunit C, domain 1"/>
    <property type="match status" value="1"/>
</dbReference>
<dbReference type="Pfam" id="PF07969">
    <property type="entry name" value="Amidohydro_3"/>
    <property type="match status" value="1"/>
</dbReference>
<accession>A0A5C4IYY4</accession>
<dbReference type="InterPro" id="IPR011059">
    <property type="entry name" value="Metal-dep_hydrolase_composite"/>
</dbReference>
<evidence type="ECO:0000313" key="4">
    <source>
        <dbReference type="Proteomes" id="UP000309174"/>
    </source>
</evidence>
<proteinExistence type="predicted"/>
<dbReference type="AlphaFoldDB" id="A0A5C4IYY4"/>